<dbReference type="EnsemblMetazoa" id="AMAM000269-RA">
    <property type="protein sequence ID" value="AMAM000269-PA"/>
    <property type="gene ID" value="AMAM000269"/>
</dbReference>
<dbReference type="Pfam" id="PF00704">
    <property type="entry name" value="Glyco_hydro_18"/>
    <property type="match status" value="1"/>
</dbReference>
<dbReference type="GO" id="GO:0005576">
    <property type="term" value="C:extracellular region"/>
    <property type="evidence" value="ECO:0007669"/>
    <property type="project" value="TreeGrafter"/>
</dbReference>
<dbReference type="InterPro" id="IPR017853">
    <property type="entry name" value="GH"/>
</dbReference>
<reference evidence="3" key="2">
    <citation type="submission" date="2020-05" db="UniProtKB">
        <authorList>
            <consortium name="EnsemblMetazoa"/>
        </authorList>
    </citation>
    <scope>IDENTIFICATION</scope>
    <source>
        <strain evidence="3">maculatus3</strain>
    </source>
</reference>
<dbReference type="InterPro" id="IPR001223">
    <property type="entry name" value="Glyco_hydro18_cat"/>
</dbReference>
<dbReference type="Proteomes" id="UP000075901">
    <property type="component" value="Unassembled WGS sequence"/>
</dbReference>
<evidence type="ECO:0000256" key="1">
    <source>
        <dbReference type="ARBA" id="ARBA00022729"/>
    </source>
</evidence>
<dbReference type="SMART" id="SM00636">
    <property type="entry name" value="Glyco_18"/>
    <property type="match status" value="1"/>
</dbReference>
<dbReference type="FunFam" id="3.20.20.80:FF:000144">
    <property type="entry name" value="Chitinase"/>
    <property type="match status" value="1"/>
</dbReference>
<proteinExistence type="predicted"/>
<dbReference type="Gene3D" id="3.20.20.80">
    <property type="entry name" value="Glycosidases"/>
    <property type="match status" value="1"/>
</dbReference>
<keyword evidence="1" id="KW-0732">Signal</keyword>
<dbReference type="FunFam" id="3.10.50.10:FF:000008">
    <property type="entry name" value="Chitinase 11"/>
    <property type="match status" value="1"/>
</dbReference>
<dbReference type="GO" id="GO:0005975">
    <property type="term" value="P:carbohydrate metabolic process"/>
    <property type="evidence" value="ECO:0007669"/>
    <property type="project" value="InterPro"/>
</dbReference>
<sequence length="345" mass="38942">ASDCVATKPQRLICYYTNWSHARPEAYAYQIEDIPGNLCTHVAYTFVGLNGTTSQLVSLKPEYDEDQNGFARFRELRITFPHLKLIVSVGGWTHGGASFSKVAASRQTRLQFVASVVAFMEQHSLDGFEIVWLWPGAPERDGIPADKDNFYYLVNDLKEAFRRVDKGWEVSIQVPADQARITVGYQQQWLCEAADFVHLAGYDLRGPWTGRADLHSILRPRPHDQGYFFTFNIQHGVASWQGRGCRPEQIVVGLPMYARTYTLKNSTRTNPGSETDGPGEVGPVTNDPGLLAYFELCELLKVSNNWTAGWDQKAQAPYVYRGNQWIGYENEESLAVKMKFIQSLG</sequence>
<evidence type="ECO:0000313" key="3">
    <source>
        <dbReference type="EnsemblMetazoa" id="AMAM000269-PA"/>
    </source>
</evidence>
<name>A0A182S5W7_9DIPT</name>
<organism evidence="3 4">
    <name type="scientific">Anopheles maculatus</name>
    <dbReference type="NCBI Taxonomy" id="74869"/>
    <lineage>
        <taxon>Eukaryota</taxon>
        <taxon>Metazoa</taxon>
        <taxon>Ecdysozoa</taxon>
        <taxon>Arthropoda</taxon>
        <taxon>Hexapoda</taxon>
        <taxon>Insecta</taxon>
        <taxon>Pterygota</taxon>
        <taxon>Neoptera</taxon>
        <taxon>Endopterygota</taxon>
        <taxon>Diptera</taxon>
        <taxon>Nematocera</taxon>
        <taxon>Culicoidea</taxon>
        <taxon>Culicidae</taxon>
        <taxon>Anophelinae</taxon>
        <taxon>Anopheles</taxon>
        <taxon>Anopheles maculatus group</taxon>
    </lineage>
</organism>
<feature type="domain" description="GH18" evidence="2">
    <location>
        <begin position="10"/>
        <end position="345"/>
    </location>
</feature>
<dbReference type="PANTHER" id="PTHR11177">
    <property type="entry name" value="CHITINASE"/>
    <property type="match status" value="1"/>
</dbReference>
<dbReference type="GO" id="GO:0004568">
    <property type="term" value="F:chitinase activity"/>
    <property type="evidence" value="ECO:0007669"/>
    <property type="project" value="TreeGrafter"/>
</dbReference>
<dbReference type="VEuPathDB" id="VectorBase:AMAM000269"/>
<dbReference type="InterPro" id="IPR011583">
    <property type="entry name" value="Chitinase_II/V-like_cat"/>
</dbReference>
<dbReference type="PANTHER" id="PTHR11177:SF144">
    <property type="entry name" value="CHITINASE 5"/>
    <property type="match status" value="1"/>
</dbReference>
<dbReference type="GO" id="GO:0006032">
    <property type="term" value="P:chitin catabolic process"/>
    <property type="evidence" value="ECO:0007669"/>
    <property type="project" value="TreeGrafter"/>
</dbReference>
<evidence type="ECO:0000313" key="4">
    <source>
        <dbReference type="Proteomes" id="UP000075901"/>
    </source>
</evidence>
<dbReference type="InterPro" id="IPR050314">
    <property type="entry name" value="Glycosyl_Hydrlase_18"/>
</dbReference>
<dbReference type="GO" id="GO:0008061">
    <property type="term" value="F:chitin binding"/>
    <property type="evidence" value="ECO:0007669"/>
    <property type="project" value="InterPro"/>
</dbReference>
<keyword evidence="4" id="KW-1185">Reference proteome</keyword>
<protein>
    <recommendedName>
        <fullName evidence="2">GH18 domain-containing protein</fullName>
    </recommendedName>
</protein>
<evidence type="ECO:0000259" key="2">
    <source>
        <dbReference type="PROSITE" id="PS51910"/>
    </source>
</evidence>
<dbReference type="Gene3D" id="3.10.50.10">
    <property type="match status" value="1"/>
</dbReference>
<reference evidence="4" key="1">
    <citation type="submission" date="2013-09" db="EMBL/GenBank/DDBJ databases">
        <title>The Genome Sequence of Anopheles maculatus species B.</title>
        <authorList>
            <consortium name="The Broad Institute Genomics Platform"/>
            <person name="Neafsey D.E."/>
            <person name="Besansky N."/>
            <person name="Howell P."/>
            <person name="Walton C."/>
            <person name="Young S.K."/>
            <person name="Zeng Q."/>
            <person name="Gargeya S."/>
            <person name="Fitzgerald M."/>
            <person name="Haas B."/>
            <person name="Abouelleil A."/>
            <person name="Allen A.W."/>
            <person name="Alvarado L."/>
            <person name="Arachchi H.M."/>
            <person name="Berlin A.M."/>
            <person name="Chapman S.B."/>
            <person name="Gainer-Dewar J."/>
            <person name="Goldberg J."/>
            <person name="Griggs A."/>
            <person name="Gujja S."/>
            <person name="Hansen M."/>
            <person name="Howarth C."/>
            <person name="Imamovic A."/>
            <person name="Ireland A."/>
            <person name="Larimer J."/>
            <person name="McCowan C."/>
            <person name="Murphy C."/>
            <person name="Pearson M."/>
            <person name="Poon T.W."/>
            <person name="Priest M."/>
            <person name="Roberts A."/>
            <person name="Saif S."/>
            <person name="Shea T."/>
            <person name="Sisk P."/>
            <person name="Sykes S."/>
            <person name="Wortman J."/>
            <person name="Nusbaum C."/>
            <person name="Birren B."/>
        </authorList>
    </citation>
    <scope>NUCLEOTIDE SEQUENCE [LARGE SCALE GENOMIC DNA]</scope>
    <source>
        <strain evidence="4">maculatus3</strain>
    </source>
</reference>
<dbReference type="SUPFAM" id="SSF54556">
    <property type="entry name" value="Chitinase insertion domain"/>
    <property type="match status" value="1"/>
</dbReference>
<dbReference type="InterPro" id="IPR029070">
    <property type="entry name" value="Chitinase_insertion_sf"/>
</dbReference>
<dbReference type="PROSITE" id="PS51910">
    <property type="entry name" value="GH18_2"/>
    <property type="match status" value="1"/>
</dbReference>
<accession>A0A182S5W7</accession>
<dbReference type="AlphaFoldDB" id="A0A182S5W7"/>
<dbReference type="SUPFAM" id="SSF51445">
    <property type="entry name" value="(Trans)glycosidases"/>
    <property type="match status" value="1"/>
</dbReference>